<accession>A0A0F6IJN4</accession>
<evidence type="ECO:0000256" key="1">
    <source>
        <dbReference type="SAM" id="MobiDB-lite"/>
    </source>
</evidence>
<dbReference type="AlphaFoldDB" id="A0A0F6IJN4"/>
<sequence>MVKLSGKHVKEIYNVKKIAYGLFALFQLANCSGNVYYWRHITHKIPDLSESYIRVKMPKQFYYGKITYINNTYHARLFLEDKNNRFKPSILINPNRGLNILEQWYGTGQFELVTGCVYKIPIPDGDNLFEFYIGIPKILPASLIKNILVPKGHSLILQFEVKETEISYVHLWDQAFTKPKDIVPIVEKKPKLEIIASVEPNPDPDEDKLCEIPKD</sequence>
<reference evidence="2 3" key="1">
    <citation type="submission" date="2013-01" db="EMBL/GenBank/DDBJ databases">
        <authorList>
            <person name="Harkins D.M."/>
            <person name="Durkin A.S."/>
            <person name="Brinkac L.M."/>
            <person name="Haft D.H."/>
            <person name="Selengut J.D."/>
            <person name="Sanka R."/>
            <person name="DePew J."/>
            <person name="Purushe J."/>
            <person name="Peacock S.J."/>
            <person name="Thaipadungpanit J."/>
            <person name="Wuthiekanun V.W."/>
            <person name="Day N.P."/>
            <person name="Vinetz J.M."/>
            <person name="Sutton G.G."/>
            <person name="Nierman W.C."/>
            <person name="Fouts D.E."/>
        </authorList>
    </citation>
    <scope>NUCLEOTIDE SEQUENCE [LARGE SCALE GENOMIC DNA]</scope>
    <source>
        <strain evidence="2 3">FPW1039</strain>
    </source>
</reference>
<name>A0A0F6IJN4_LEPIR</name>
<feature type="region of interest" description="Disordered" evidence="1">
    <location>
        <begin position="196"/>
        <end position="215"/>
    </location>
</feature>
<dbReference type="Proteomes" id="UP000012164">
    <property type="component" value="Unassembled WGS sequence"/>
</dbReference>
<evidence type="ECO:0000313" key="2">
    <source>
        <dbReference type="EMBL" id="EMJ38259.1"/>
    </source>
</evidence>
<evidence type="ECO:0000313" key="3">
    <source>
        <dbReference type="Proteomes" id="UP000012164"/>
    </source>
</evidence>
<dbReference type="EMBL" id="AKWR02000038">
    <property type="protein sequence ID" value="EMJ38259.1"/>
    <property type="molecule type" value="Genomic_DNA"/>
</dbReference>
<organism evidence="2 3">
    <name type="scientific">Leptospira interrogans str. FPW1039</name>
    <dbReference type="NCBI Taxonomy" id="1193040"/>
    <lineage>
        <taxon>Bacteria</taxon>
        <taxon>Pseudomonadati</taxon>
        <taxon>Spirochaetota</taxon>
        <taxon>Spirochaetia</taxon>
        <taxon>Leptospirales</taxon>
        <taxon>Leptospiraceae</taxon>
        <taxon>Leptospira</taxon>
    </lineage>
</organism>
<gene>
    <name evidence="2" type="ORF">LEP1GSC079_1187</name>
</gene>
<comment type="caution">
    <text evidence="2">The sequence shown here is derived from an EMBL/GenBank/DDBJ whole genome shotgun (WGS) entry which is preliminary data.</text>
</comment>
<proteinExistence type="predicted"/>
<protein>
    <submittedName>
        <fullName evidence="2">Uncharacterized protein</fullName>
    </submittedName>
</protein>